<protein>
    <recommendedName>
        <fullName evidence="3">Sulfotransferase</fullName>
    </recommendedName>
</protein>
<sequence length="312" mass="35037">MDVILHIGAHRTGSTTFQAYMRQNTDVLAKSEIAFWGPRRTRNGLFSGLIPEQAKAKPAKKAQDRAEGRVQLRLAQAEQSGKTALILSDENMLGSVRGNIRDMALYPQTAERLAHFARAFDGKITRIAMSIRAQDRYWSSAIAYGVMRGHPIPGRDKLRSIASSQRSWRDVITDLSEALPGVEINVMPYESFYANPRALLSQAGKLDVPLKGDYEWLNRAPDLPTLRQTLKDRGQSVTKLPDGEGMWEMFSDEQRASMREKYNDDLFWLLQGADGHATLTEEAMPRDRGLARHAAEVRGHLDDEEGRLDETG</sequence>
<keyword evidence="2" id="KW-1185">Reference proteome</keyword>
<dbReference type="Proteomes" id="UP000306602">
    <property type="component" value="Unassembled WGS sequence"/>
</dbReference>
<dbReference type="EMBL" id="SRKY01000003">
    <property type="protein sequence ID" value="THH35798.1"/>
    <property type="molecule type" value="Genomic_DNA"/>
</dbReference>
<dbReference type="Gene3D" id="3.40.50.300">
    <property type="entry name" value="P-loop containing nucleotide triphosphate hydrolases"/>
    <property type="match status" value="1"/>
</dbReference>
<dbReference type="AlphaFoldDB" id="A0A4S4NCL3"/>
<gene>
    <name evidence="1" type="ORF">E4Z66_11995</name>
</gene>
<dbReference type="InterPro" id="IPR027417">
    <property type="entry name" value="P-loop_NTPase"/>
</dbReference>
<dbReference type="OrthoDB" id="8481769at2"/>
<organism evidence="1 2">
    <name type="scientific">Aliishimia ponticola</name>
    <dbReference type="NCBI Taxonomy" id="2499833"/>
    <lineage>
        <taxon>Bacteria</taxon>
        <taxon>Pseudomonadati</taxon>
        <taxon>Pseudomonadota</taxon>
        <taxon>Alphaproteobacteria</taxon>
        <taxon>Rhodobacterales</taxon>
        <taxon>Paracoccaceae</taxon>
        <taxon>Aliishimia</taxon>
    </lineage>
</organism>
<proteinExistence type="predicted"/>
<dbReference type="RefSeq" id="WP_136463268.1">
    <property type="nucleotide sequence ID" value="NZ_SRKY01000003.1"/>
</dbReference>
<evidence type="ECO:0008006" key="3">
    <source>
        <dbReference type="Google" id="ProtNLM"/>
    </source>
</evidence>
<evidence type="ECO:0000313" key="2">
    <source>
        <dbReference type="Proteomes" id="UP000306602"/>
    </source>
</evidence>
<evidence type="ECO:0000313" key="1">
    <source>
        <dbReference type="EMBL" id="THH35798.1"/>
    </source>
</evidence>
<name>A0A4S4NCL3_9RHOB</name>
<reference evidence="1 2" key="1">
    <citation type="submission" date="2019-04" db="EMBL/GenBank/DDBJ databases">
        <title>Shimia ponticola sp. nov., isolated from seawater.</title>
        <authorList>
            <person name="Kim Y.-O."/>
            <person name="Yoon J.-H."/>
        </authorList>
    </citation>
    <scope>NUCLEOTIDE SEQUENCE [LARGE SCALE GENOMIC DNA]</scope>
    <source>
        <strain evidence="1 2">MYP11</strain>
    </source>
</reference>
<comment type="caution">
    <text evidence="1">The sequence shown here is derived from an EMBL/GenBank/DDBJ whole genome shotgun (WGS) entry which is preliminary data.</text>
</comment>
<dbReference type="SUPFAM" id="SSF52540">
    <property type="entry name" value="P-loop containing nucleoside triphosphate hydrolases"/>
    <property type="match status" value="1"/>
</dbReference>
<accession>A0A4S4NCL3</accession>